<dbReference type="SUPFAM" id="SSF118010">
    <property type="entry name" value="TM1457-like"/>
    <property type="match status" value="1"/>
</dbReference>
<dbReference type="Pfam" id="PF04327">
    <property type="entry name" value="Peptidase_Prp"/>
    <property type="match status" value="1"/>
</dbReference>
<name>A0A9D1LQF4_9FIRM</name>
<protein>
    <recommendedName>
        <fullName evidence="6">Ribosomal processing cysteine protease Prp</fullName>
    </recommendedName>
</protein>
<keyword evidence="4" id="KW-0788">Thiol protease</keyword>
<evidence type="ECO:0000256" key="2">
    <source>
        <dbReference type="ARBA" id="ARBA00022670"/>
    </source>
</evidence>
<dbReference type="CDD" id="cd16332">
    <property type="entry name" value="Prp-like"/>
    <property type="match status" value="1"/>
</dbReference>
<organism evidence="7 8">
    <name type="scientific">Candidatus Fimadaptatus faecigallinarum</name>
    <dbReference type="NCBI Taxonomy" id="2840814"/>
    <lineage>
        <taxon>Bacteria</taxon>
        <taxon>Bacillati</taxon>
        <taxon>Bacillota</taxon>
        <taxon>Clostridia</taxon>
        <taxon>Eubacteriales</taxon>
        <taxon>Candidatus Fimadaptatus</taxon>
    </lineage>
</organism>
<reference evidence="7" key="2">
    <citation type="journal article" date="2021" name="PeerJ">
        <title>Extensive microbial diversity within the chicken gut microbiome revealed by metagenomics and culture.</title>
        <authorList>
            <person name="Gilroy R."/>
            <person name="Ravi A."/>
            <person name="Getino M."/>
            <person name="Pursley I."/>
            <person name="Horton D.L."/>
            <person name="Alikhan N.F."/>
            <person name="Baker D."/>
            <person name="Gharbi K."/>
            <person name="Hall N."/>
            <person name="Watson M."/>
            <person name="Adriaenssens E.M."/>
            <person name="Foster-Nyarko E."/>
            <person name="Jarju S."/>
            <person name="Secka A."/>
            <person name="Antonio M."/>
            <person name="Oren A."/>
            <person name="Chaudhuri R.R."/>
            <person name="La Ragione R."/>
            <person name="Hildebrand F."/>
            <person name="Pallen M.J."/>
        </authorList>
    </citation>
    <scope>NUCLEOTIDE SEQUENCE</scope>
    <source>
        <strain evidence="7">ChiSxjej2B14-8506</strain>
    </source>
</reference>
<dbReference type="PANTHER" id="PTHR39178">
    <property type="entry name" value="HYPOTHETICAL RIBOSOME-ASSOCIATED PROTEIN"/>
    <property type="match status" value="1"/>
</dbReference>
<keyword evidence="2 7" id="KW-0645">Protease</keyword>
<evidence type="ECO:0000256" key="5">
    <source>
        <dbReference type="ARBA" id="ARBA00044503"/>
    </source>
</evidence>
<dbReference type="GO" id="GO:0042254">
    <property type="term" value="P:ribosome biogenesis"/>
    <property type="evidence" value="ECO:0007669"/>
    <property type="project" value="UniProtKB-KW"/>
</dbReference>
<keyword evidence="3" id="KW-0378">Hydrolase</keyword>
<comment type="similarity">
    <text evidence="5">Belongs to the Prp family.</text>
</comment>
<dbReference type="EMBL" id="DVNK01000024">
    <property type="protein sequence ID" value="HIU46173.1"/>
    <property type="molecule type" value="Genomic_DNA"/>
</dbReference>
<gene>
    <name evidence="7" type="ORF">IAC59_02820</name>
</gene>
<evidence type="ECO:0000313" key="8">
    <source>
        <dbReference type="Proteomes" id="UP000824123"/>
    </source>
</evidence>
<accession>A0A9D1LQF4</accession>
<evidence type="ECO:0000256" key="4">
    <source>
        <dbReference type="ARBA" id="ARBA00022807"/>
    </source>
</evidence>
<evidence type="ECO:0000256" key="3">
    <source>
        <dbReference type="ARBA" id="ARBA00022801"/>
    </source>
</evidence>
<evidence type="ECO:0000256" key="1">
    <source>
        <dbReference type="ARBA" id="ARBA00022517"/>
    </source>
</evidence>
<dbReference type="GO" id="GO:0008234">
    <property type="term" value="F:cysteine-type peptidase activity"/>
    <property type="evidence" value="ECO:0007669"/>
    <property type="project" value="UniProtKB-KW"/>
</dbReference>
<sequence>MTRVRMITRRGRCVGFTASGHTGFAERGHDIVCAAVSALTQTCELGLSDVLGLEPVVARDDERGTYVVRLPRGVRKAQLRRAQLLFRTLYIGLKSIEAAYPDCVRVNANDRRWN</sequence>
<evidence type="ECO:0000256" key="6">
    <source>
        <dbReference type="ARBA" id="ARBA00044538"/>
    </source>
</evidence>
<dbReference type="GO" id="GO:0006508">
    <property type="term" value="P:proteolysis"/>
    <property type="evidence" value="ECO:0007669"/>
    <property type="project" value="UniProtKB-KW"/>
</dbReference>
<keyword evidence="1" id="KW-0690">Ribosome biogenesis</keyword>
<dbReference type="InterPro" id="IPR007422">
    <property type="entry name" value="Peptidase_Prp"/>
</dbReference>
<dbReference type="AlphaFoldDB" id="A0A9D1LQF4"/>
<proteinExistence type="inferred from homology"/>
<dbReference type="Gene3D" id="3.30.70.1490">
    <property type="entry name" value="Cysteine protease Prp"/>
    <property type="match status" value="1"/>
</dbReference>
<dbReference type="PANTHER" id="PTHR39178:SF1">
    <property type="entry name" value="RIBOSOMAL-PROCESSING CYSTEINE PROTEASE PRP"/>
    <property type="match status" value="1"/>
</dbReference>
<dbReference type="InterPro" id="IPR036764">
    <property type="entry name" value="Peptidase_Prp_sf"/>
</dbReference>
<dbReference type="Proteomes" id="UP000824123">
    <property type="component" value="Unassembled WGS sequence"/>
</dbReference>
<comment type="caution">
    <text evidence="7">The sequence shown here is derived from an EMBL/GenBank/DDBJ whole genome shotgun (WGS) entry which is preliminary data.</text>
</comment>
<evidence type="ECO:0000313" key="7">
    <source>
        <dbReference type="EMBL" id="HIU46173.1"/>
    </source>
</evidence>
<reference evidence="7" key="1">
    <citation type="submission" date="2020-10" db="EMBL/GenBank/DDBJ databases">
        <authorList>
            <person name="Gilroy R."/>
        </authorList>
    </citation>
    <scope>NUCLEOTIDE SEQUENCE</scope>
    <source>
        <strain evidence="7">ChiSxjej2B14-8506</strain>
    </source>
</reference>